<evidence type="ECO:0000313" key="1">
    <source>
        <dbReference type="EMBL" id="MDT9599290.1"/>
    </source>
</evidence>
<sequence>MNLNVRTQRGSNLLLATWQVGSGNSAKCVFETLVWDGSKFARVDGYPKQVEGECRIPGDQ</sequence>
<evidence type="ECO:0000313" key="2">
    <source>
        <dbReference type="Proteomes" id="UP001259572"/>
    </source>
</evidence>
<reference evidence="1 2" key="1">
    <citation type="submission" date="2023-05" db="EMBL/GenBank/DDBJ databases">
        <authorList>
            <person name="Guo Y."/>
        </authorList>
    </citation>
    <scope>NUCLEOTIDE SEQUENCE [LARGE SCALE GENOMIC DNA]</scope>
    <source>
        <strain evidence="1 2">GR2756</strain>
    </source>
</reference>
<dbReference type="Proteomes" id="UP001259572">
    <property type="component" value="Unassembled WGS sequence"/>
</dbReference>
<gene>
    <name evidence="1" type="ORF">RQX22_10045</name>
</gene>
<keyword evidence="2" id="KW-1185">Reference proteome</keyword>
<comment type="caution">
    <text evidence="1">The sequence shown here is derived from an EMBL/GenBank/DDBJ whole genome shotgun (WGS) entry which is preliminary data.</text>
</comment>
<organism evidence="1 2">
    <name type="scientific">Sphingosinicella rhizophila</name>
    <dbReference type="NCBI Taxonomy" id="3050082"/>
    <lineage>
        <taxon>Bacteria</taxon>
        <taxon>Pseudomonadati</taxon>
        <taxon>Pseudomonadota</taxon>
        <taxon>Alphaproteobacteria</taxon>
        <taxon>Sphingomonadales</taxon>
        <taxon>Sphingosinicellaceae</taxon>
        <taxon>Sphingosinicella</taxon>
    </lineage>
</organism>
<proteinExistence type="predicted"/>
<protein>
    <submittedName>
        <fullName evidence="1">Uncharacterized protein</fullName>
    </submittedName>
</protein>
<name>A0ABU3Q8M7_9SPHN</name>
<accession>A0ABU3Q8M7</accession>
<dbReference type="EMBL" id="JAVUPU010000004">
    <property type="protein sequence ID" value="MDT9599290.1"/>
    <property type="molecule type" value="Genomic_DNA"/>
</dbReference>